<evidence type="ECO:0000313" key="3">
    <source>
        <dbReference type="EMBL" id="KAL2264810.1"/>
    </source>
</evidence>
<organism evidence="3 4">
    <name type="scientific">Remersonia thermophila</name>
    <dbReference type="NCBI Taxonomy" id="72144"/>
    <lineage>
        <taxon>Eukaryota</taxon>
        <taxon>Fungi</taxon>
        <taxon>Dikarya</taxon>
        <taxon>Ascomycota</taxon>
        <taxon>Pezizomycotina</taxon>
        <taxon>Sordariomycetes</taxon>
        <taxon>Sordariomycetidae</taxon>
        <taxon>Sordariales</taxon>
        <taxon>Sordariales incertae sedis</taxon>
        <taxon>Remersonia</taxon>
    </lineage>
</organism>
<feature type="compositionally biased region" description="Basic residues" evidence="1">
    <location>
        <begin position="283"/>
        <end position="295"/>
    </location>
</feature>
<reference evidence="3 4" key="1">
    <citation type="journal article" date="2024" name="Commun. Biol.">
        <title>Comparative genomic analysis of thermophilic fungi reveals convergent evolutionary adaptations and gene losses.</title>
        <authorList>
            <person name="Steindorff A.S."/>
            <person name="Aguilar-Pontes M.V."/>
            <person name="Robinson A.J."/>
            <person name="Andreopoulos B."/>
            <person name="LaButti K."/>
            <person name="Kuo A."/>
            <person name="Mondo S."/>
            <person name="Riley R."/>
            <person name="Otillar R."/>
            <person name="Haridas S."/>
            <person name="Lipzen A."/>
            <person name="Grimwood J."/>
            <person name="Schmutz J."/>
            <person name="Clum A."/>
            <person name="Reid I.D."/>
            <person name="Moisan M.C."/>
            <person name="Butler G."/>
            <person name="Nguyen T.T.M."/>
            <person name="Dewar K."/>
            <person name="Conant G."/>
            <person name="Drula E."/>
            <person name="Henrissat B."/>
            <person name="Hansel C."/>
            <person name="Singer S."/>
            <person name="Hutchinson M.I."/>
            <person name="de Vries R.P."/>
            <person name="Natvig D.O."/>
            <person name="Powell A.J."/>
            <person name="Tsang A."/>
            <person name="Grigoriev I.V."/>
        </authorList>
    </citation>
    <scope>NUCLEOTIDE SEQUENCE [LARGE SCALE GENOMIC DNA]</scope>
    <source>
        <strain evidence="3 4">ATCC 22073</strain>
    </source>
</reference>
<protein>
    <recommendedName>
        <fullName evidence="5">Major facilitator superfamily transporter</fullName>
    </recommendedName>
</protein>
<dbReference type="GeneID" id="98128774"/>
<keyword evidence="2" id="KW-0472">Membrane</keyword>
<dbReference type="PANTHER" id="PTHR36205:SF2">
    <property type="entry name" value="MAJOR FACILITATOR SUPERFAMILY TRANSPORTER"/>
    <property type="match status" value="1"/>
</dbReference>
<evidence type="ECO:0008006" key="5">
    <source>
        <dbReference type="Google" id="ProtNLM"/>
    </source>
</evidence>
<proteinExistence type="predicted"/>
<evidence type="ECO:0000256" key="1">
    <source>
        <dbReference type="SAM" id="MobiDB-lite"/>
    </source>
</evidence>
<dbReference type="Proteomes" id="UP001600064">
    <property type="component" value="Unassembled WGS sequence"/>
</dbReference>
<accession>A0ABR4D468</accession>
<feature type="compositionally biased region" description="Polar residues" evidence="1">
    <location>
        <begin position="296"/>
        <end position="306"/>
    </location>
</feature>
<keyword evidence="4" id="KW-1185">Reference proteome</keyword>
<name>A0ABR4D468_9PEZI</name>
<dbReference type="Pfam" id="PF11885">
    <property type="entry name" value="DUF3405"/>
    <property type="match status" value="1"/>
</dbReference>
<dbReference type="RefSeq" id="XP_070863537.1">
    <property type="nucleotide sequence ID" value="XM_071014130.1"/>
</dbReference>
<feature type="transmembrane region" description="Helical" evidence="2">
    <location>
        <begin position="21"/>
        <end position="39"/>
    </location>
</feature>
<feature type="region of interest" description="Disordered" evidence="1">
    <location>
        <begin position="249"/>
        <end position="309"/>
    </location>
</feature>
<sequence length="735" mass="83432">MLVKAGVVKTQTRRVLARPRTVLPTVFVFLFVCLLVVVHQNEPLRQKVPYLRDGKSFDRDPSERREQELGAQRTLFEEEHRLLESKPGHNTIFGNTLVSLTGQHDRDPSDEAKLGPAPNTTIVSFSKAQPVAFNPYPQYNTAEWLSRHAPHVACPGPAGRVLEDVRVFRGRPAGFPEPGFGSYSVLGLDRNLCFERETRLGQYGLLPVVDDDGEPLDWEKVDWGELQERCVALNQARFVMEGPKNEYLNVQEDGEDEDGEEPSSDAKRAAEKEGDSVDQTLRRFWRKPRPVKSQHKQPASSGNNDTAIEREPRTALLLRSYTGKIYTDNDKQVIRSLIAELNLRSGGEFTVYLFVQIRDNEHNLWTDEGYQAALEAHVPAEFRSISVLWNDALITRAYGAGLPSVKARKVYHGQFLPVQLFAQAFREYEFVWNWEMDSRVVGHHYDVLARMGEFARRQPRRGLWERNERYYIPSVHGDFDSAGFREQVEQRAAGRRRVGSGMGDLVWGAPKIPVVDPVGPKPPVEDPQDDDYAWGVGEDADLIELAPIFDPVNSNWVMRNTIWGYRSRDFSWGRLPRRATIVTQSRLSRRLLDVMHREDLRGNHAASEMVAQTVALLHGLKAVYAPMPVFFDRAWSGEQLDKWFNGGPGGQSGSFGSAFGWGQEGRFGGATWYYRATPPQRLYNNWMGYEDTGIGGAEWEAKHGRTCLPTMMLHPIKDIKPTEKGYKSESKLTYA</sequence>
<dbReference type="InterPro" id="IPR021822">
    <property type="entry name" value="DUF3405"/>
</dbReference>
<evidence type="ECO:0000256" key="2">
    <source>
        <dbReference type="SAM" id="Phobius"/>
    </source>
</evidence>
<gene>
    <name evidence="3" type="ORF">VTJ83DRAFT_7320</name>
</gene>
<comment type="caution">
    <text evidence="3">The sequence shown here is derived from an EMBL/GenBank/DDBJ whole genome shotgun (WGS) entry which is preliminary data.</text>
</comment>
<evidence type="ECO:0000313" key="4">
    <source>
        <dbReference type="Proteomes" id="UP001600064"/>
    </source>
</evidence>
<dbReference type="EMBL" id="JAZGUE010000007">
    <property type="protein sequence ID" value="KAL2264810.1"/>
    <property type="molecule type" value="Genomic_DNA"/>
</dbReference>
<feature type="compositionally biased region" description="Basic and acidic residues" evidence="1">
    <location>
        <begin position="264"/>
        <end position="275"/>
    </location>
</feature>
<dbReference type="PANTHER" id="PTHR36205">
    <property type="entry name" value="CHROMOSOME 19, WHOLE GENOME SHOTGUN SEQUENCE"/>
    <property type="match status" value="1"/>
</dbReference>
<feature type="compositionally biased region" description="Acidic residues" evidence="1">
    <location>
        <begin position="252"/>
        <end position="263"/>
    </location>
</feature>
<keyword evidence="2" id="KW-1133">Transmembrane helix</keyword>
<keyword evidence="2" id="KW-0812">Transmembrane</keyword>